<evidence type="ECO:0000256" key="3">
    <source>
        <dbReference type="ARBA" id="ARBA00023163"/>
    </source>
</evidence>
<dbReference type="InterPro" id="IPR000524">
    <property type="entry name" value="Tscrpt_reg_HTH_GntR"/>
</dbReference>
<dbReference type="InterPro" id="IPR036390">
    <property type="entry name" value="WH_DNA-bd_sf"/>
</dbReference>
<dbReference type="PANTHER" id="PTHR43537">
    <property type="entry name" value="TRANSCRIPTIONAL REGULATOR, GNTR FAMILY"/>
    <property type="match status" value="1"/>
</dbReference>
<dbReference type="SMART" id="SM00895">
    <property type="entry name" value="FCD"/>
    <property type="match status" value="1"/>
</dbReference>
<feature type="domain" description="HTH gntR-type" evidence="4">
    <location>
        <begin position="19"/>
        <end position="89"/>
    </location>
</feature>
<dbReference type="EMBL" id="JAGINP010000002">
    <property type="protein sequence ID" value="MBP2291263.1"/>
    <property type="molecule type" value="Genomic_DNA"/>
</dbReference>
<name>A0ABS4SGS4_9PROT</name>
<dbReference type="InterPro" id="IPR011711">
    <property type="entry name" value="GntR_C"/>
</dbReference>
<gene>
    <name evidence="5" type="ORF">J2851_001005</name>
</gene>
<dbReference type="GO" id="GO:0003677">
    <property type="term" value="F:DNA binding"/>
    <property type="evidence" value="ECO:0007669"/>
    <property type="project" value="UniProtKB-KW"/>
</dbReference>
<dbReference type="SMART" id="SM00345">
    <property type="entry name" value="HTH_GNTR"/>
    <property type="match status" value="1"/>
</dbReference>
<dbReference type="InterPro" id="IPR008920">
    <property type="entry name" value="TF_FadR/GntR_C"/>
</dbReference>
<dbReference type="Gene3D" id="1.20.120.530">
    <property type="entry name" value="GntR ligand-binding domain-like"/>
    <property type="match status" value="1"/>
</dbReference>
<keyword evidence="2 5" id="KW-0238">DNA-binding</keyword>
<dbReference type="Proteomes" id="UP000781958">
    <property type="component" value="Unassembled WGS sequence"/>
</dbReference>
<dbReference type="CDD" id="cd07377">
    <property type="entry name" value="WHTH_GntR"/>
    <property type="match status" value="1"/>
</dbReference>
<keyword evidence="6" id="KW-1185">Reference proteome</keyword>
<dbReference type="SUPFAM" id="SSF46785">
    <property type="entry name" value="Winged helix' DNA-binding domain"/>
    <property type="match status" value="1"/>
</dbReference>
<dbReference type="PRINTS" id="PR00035">
    <property type="entry name" value="HTHGNTR"/>
</dbReference>
<evidence type="ECO:0000256" key="1">
    <source>
        <dbReference type="ARBA" id="ARBA00023015"/>
    </source>
</evidence>
<comment type="caution">
    <text evidence="5">The sequence shown here is derived from an EMBL/GenBank/DDBJ whole genome shotgun (WGS) entry which is preliminary data.</text>
</comment>
<evidence type="ECO:0000256" key="2">
    <source>
        <dbReference type="ARBA" id="ARBA00023125"/>
    </source>
</evidence>
<dbReference type="PROSITE" id="PS50949">
    <property type="entry name" value="HTH_GNTR"/>
    <property type="match status" value="1"/>
</dbReference>
<evidence type="ECO:0000313" key="5">
    <source>
        <dbReference type="EMBL" id="MBP2291263.1"/>
    </source>
</evidence>
<accession>A0ABS4SGS4</accession>
<dbReference type="Pfam" id="PF00392">
    <property type="entry name" value="GntR"/>
    <property type="match status" value="1"/>
</dbReference>
<protein>
    <submittedName>
        <fullName evidence="5">DNA-binding GntR family transcriptional regulator</fullName>
    </submittedName>
</protein>
<dbReference type="PANTHER" id="PTHR43537:SF49">
    <property type="entry name" value="TRANSCRIPTIONAL REGULATORY PROTEIN"/>
    <property type="match status" value="1"/>
</dbReference>
<keyword evidence="3" id="KW-0804">Transcription</keyword>
<evidence type="ECO:0000259" key="4">
    <source>
        <dbReference type="PROSITE" id="PS50949"/>
    </source>
</evidence>
<organism evidence="5 6">
    <name type="scientific">Azospirillum rugosum</name>
    <dbReference type="NCBI Taxonomy" id="416170"/>
    <lineage>
        <taxon>Bacteria</taxon>
        <taxon>Pseudomonadati</taxon>
        <taxon>Pseudomonadota</taxon>
        <taxon>Alphaproteobacteria</taxon>
        <taxon>Rhodospirillales</taxon>
        <taxon>Azospirillaceae</taxon>
        <taxon>Azospirillum</taxon>
    </lineage>
</organism>
<dbReference type="RefSeq" id="WP_246500412.1">
    <property type="nucleotide sequence ID" value="NZ_JAGINP010000002.1"/>
</dbReference>
<dbReference type="SUPFAM" id="SSF48008">
    <property type="entry name" value="GntR ligand-binding domain-like"/>
    <property type="match status" value="1"/>
</dbReference>
<evidence type="ECO:0000313" key="6">
    <source>
        <dbReference type="Proteomes" id="UP000781958"/>
    </source>
</evidence>
<dbReference type="InterPro" id="IPR036388">
    <property type="entry name" value="WH-like_DNA-bd_sf"/>
</dbReference>
<sequence>MAPDMNPPPINVQPLDTGSTFRSQAYHALKQAISQMDIYDHNDEIRLEERQLSDMLGVSRTPIREALTLLEQEGFIRLQPRRGIFVIRKTKAEIIEMIQVWAALESMAGRMVAEHASDEDIRTLWDLFRNFEEHDLKDHVSEYSDANIAFHKSIIRLSGSKLIQEMTDNLFIHIRAIRKLTIGQENRVERSIHDHKEIIKALERRDVDQSERLIRDHTLGLAAHVEKHCDFLE</sequence>
<dbReference type="Pfam" id="PF07729">
    <property type="entry name" value="FCD"/>
    <property type="match status" value="1"/>
</dbReference>
<keyword evidence="1" id="KW-0805">Transcription regulation</keyword>
<reference evidence="5 6" key="1">
    <citation type="submission" date="2021-03" db="EMBL/GenBank/DDBJ databases">
        <title>Genomic Encyclopedia of Type Strains, Phase III (KMG-III): the genomes of soil and plant-associated and newly described type strains.</title>
        <authorList>
            <person name="Whitman W."/>
        </authorList>
    </citation>
    <scope>NUCLEOTIDE SEQUENCE [LARGE SCALE GENOMIC DNA]</scope>
    <source>
        <strain evidence="5 6">IMMIB AFH-6</strain>
    </source>
</reference>
<dbReference type="Gene3D" id="1.10.10.10">
    <property type="entry name" value="Winged helix-like DNA-binding domain superfamily/Winged helix DNA-binding domain"/>
    <property type="match status" value="1"/>
</dbReference>
<proteinExistence type="predicted"/>